<dbReference type="EMBL" id="WHNW01000002">
    <property type="protein sequence ID" value="MPV85457.1"/>
    <property type="molecule type" value="Genomic_DNA"/>
</dbReference>
<dbReference type="Pfam" id="PF04355">
    <property type="entry name" value="BamE"/>
    <property type="match status" value="1"/>
</dbReference>
<keyword evidence="4" id="KW-0449">Lipoprotein</keyword>
<evidence type="ECO:0000256" key="2">
    <source>
        <dbReference type="ARBA" id="ARBA00023136"/>
    </source>
</evidence>
<dbReference type="AlphaFoldDB" id="A0A6N7EWG9"/>
<dbReference type="GO" id="GO:1990063">
    <property type="term" value="C:Bam protein complex"/>
    <property type="evidence" value="ECO:0007669"/>
    <property type="project" value="TreeGrafter"/>
</dbReference>
<dbReference type="Proteomes" id="UP000471298">
    <property type="component" value="Unassembled WGS sequence"/>
</dbReference>
<accession>A0A6N7EWG9</accession>
<feature type="domain" description="Outer membrane protein assembly factor BamE" evidence="5">
    <location>
        <begin position="34"/>
        <end position="100"/>
    </location>
</feature>
<dbReference type="InterPro" id="IPR026592">
    <property type="entry name" value="BamE"/>
</dbReference>
<name>A0A6N7EWG9_9GAMM</name>
<gene>
    <name evidence="4 6" type="primary">bamE</name>
    <name evidence="6" type="ORF">GCU85_01745</name>
</gene>
<dbReference type="GO" id="GO:0030674">
    <property type="term" value="F:protein-macromolecule adaptor activity"/>
    <property type="evidence" value="ECO:0007669"/>
    <property type="project" value="TreeGrafter"/>
</dbReference>
<keyword evidence="7" id="KW-1185">Reference proteome</keyword>
<reference evidence="6 7" key="1">
    <citation type="submission" date="2019-10" db="EMBL/GenBank/DDBJ databases">
        <title>Cardiobacteriales fam. a chemoheterotrophic member of the order Cardiobacteriales, and proposal of Cardiobacteriales fam. nov.</title>
        <authorList>
            <person name="Wang C."/>
        </authorList>
    </citation>
    <scope>NUCLEOTIDE SEQUENCE [LARGE SCALE GENOMIC DNA]</scope>
    <source>
        <strain evidence="6 7">ML27</strain>
    </source>
</reference>
<dbReference type="InterPro" id="IPR037873">
    <property type="entry name" value="BamE-like"/>
</dbReference>
<keyword evidence="2 4" id="KW-0472">Membrane</keyword>
<keyword evidence="4" id="KW-0564">Palmitate</keyword>
<dbReference type="InParanoid" id="A0A6N7EWG9"/>
<comment type="caution">
    <text evidence="6">The sequence shown here is derived from an EMBL/GenBank/DDBJ whole genome shotgun (WGS) entry which is preliminary data.</text>
</comment>
<dbReference type="GO" id="GO:0051205">
    <property type="term" value="P:protein insertion into membrane"/>
    <property type="evidence" value="ECO:0007669"/>
    <property type="project" value="UniProtKB-UniRule"/>
</dbReference>
<dbReference type="InterPro" id="IPR007450">
    <property type="entry name" value="BamE_dom"/>
</dbReference>
<keyword evidence="3 4" id="KW-0998">Cell outer membrane</keyword>
<organism evidence="6 7">
    <name type="scientific">Ostreibacterium oceani</name>
    <dbReference type="NCBI Taxonomy" id="2654998"/>
    <lineage>
        <taxon>Bacteria</taxon>
        <taxon>Pseudomonadati</taxon>
        <taxon>Pseudomonadota</taxon>
        <taxon>Gammaproteobacteria</taxon>
        <taxon>Cardiobacteriales</taxon>
        <taxon>Ostreibacteriaceae</taxon>
        <taxon>Ostreibacterium</taxon>
    </lineage>
</organism>
<dbReference type="RefSeq" id="WP_152808732.1">
    <property type="nucleotide sequence ID" value="NZ_WHNW01000002.1"/>
</dbReference>
<dbReference type="Gene3D" id="3.30.1450.10">
    <property type="match status" value="1"/>
</dbReference>
<evidence type="ECO:0000256" key="4">
    <source>
        <dbReference type="HAMAP-Rule" id="MF_00925"/>
    </source>
</evidence>
<dbReference type="HAMAP" id="MF_00925">
    <property type="entry name" value="OM_assembly_BamE"/>
    <property type="match status" value="1"/>
</dbReference>
<protein>
    <recommendedName>
        <fullName evidence="4">Outer membrane protein assembly factor BamE</fullName>
    </recommendedName>
</protein>
<comment type="function">
    <text evidence="4">Part of the outer membrane protein assembly complex, which is involved in assembly and insertion of beta-barrel proteins into the outer membrane.</text>
</comment>
<dbReference type="PANTHER" id="PTHR37482">
    <property type="entry name" value="OUTER MEMBRANE PROTEIN ASSEMBLY FACTOR BAME"/>
    <property type="match status" value="1"/>
</dbReference>
<evidence type="ECO:0000313" key="7">
    <source>
        <dbReference type="Proteomes" id="UP000471298"/>
    </source>
</evidence>
<keyword evidence="1 4" id="KW-0732">Signal</keyword>
<comment type="subcellular location">
    <subcellularLocation>
        <location evidence="4">Cell outer membrane</location>
        <topology evidence="4">Lipid-anchor</topology>
    </subcellularLocation>
</comment>
<dbReference type="GO" id="GO:0043165">
    <property type="term" value="P:Gram-negative-bacterium-type cell outer membrane assembly"/>
    <property type="evidence" value="ECO:0007669"/>
    <property type="project" value="UniProtKB-UniRule"/>
</dbReference>
<comment type="subunit">
    <text evidence="4">Part of the Bam complex.</text>
</comment>
<dbReference type="FunCoup" id="A0A6N7EWG9">
    <property type="interactions" value="31"/>
</dbReference>
<proteinExistence type="inferred from homology"/>
<evidence type="ECO:0000256" key="1">
    <source>
        <dbReference type="ARBA" id="ARBA00022729"/>
    </source>
</evidence>
<sequence>MKKFSQVLTLLVSLVSLTVAGCGKIPYRIDIDQGNFITQTDLDRLSVGMTKDAVQRAIGTPAIQDFFNQDRWDYVQRFRDGDSQALQAGRVSLFFTNGLLSQIDAEQFNEITPEPLDYSTRDRGQ</sequence>
<evidence type="ECO:0000256" key="3">
    <source>
        <dbReference type="ARBA" id="ARBA00023237"/>
    </source>
</evidence>
<evidence type="ECO:0000259" key="5">
    <source>
        <dbReference type="Pfam" id="PF04355"/>
    </source>
</evidence>
<dbReference type="PROSITE" id="PS51257">
    <property type="entry name" value="PROKAR_LIPOPROTEIN"/>
    <property type="match status" value="1"/>
</dbReference>
<dbReference type="PANTHER" id="PTHR37482:SF1">
    <property type="entry name" value="OUTER MEMBRANE PROTEIN ASSEMBLY FACTOR BAME"/>
    <property type="match status" value="1"/>
</dbReference>
<comment type="similarity">
    <text evidence="4">Belongs to the BamE family.</text>
</comment>
<evidence type="ECO:0000313" key="6">
    <source>
        <dbReference type="EMBL" id="MPV85457.1"/>
    </source>
</evidence>